<sequence>MTDAFSVEVLRLVGSGLTPDFAGLGVVFYTKLNRLPFLQLAADSLVPKLSVIGSREIATQLLEVSRVQSCWHDGFHFVDMSEERLTHLAQFVSPPLPEAGDFIPALNGARLMTASLASLVEGIAHVGIISNRRELLLFSGGKCVLAEKIA</sequence>
<reference evidence="1 2" key="1">
    <citation type="submission" date="2016-09" db="EMBL/GenBank/DDBJ databases">
        <authorList>
            <person name="Wen S.-F."/>
            <person name="Lo A.-C."/>
            <person name="Lin C.-J."/>
            <person name="Tseng T.-T."/>
        </authorList>
    </citation>
    <scope>NUCLEOTIDE SEQUENCE [LARGE SCALE GENOMIC DNA]</scope>
    <source>
        <strain evidence="1 2">12609</strain>
    </source>
</reference>
<comment type="caution">
    <text evidence="1">The sequence shown here is derived from an EMBL/GenBank/DDBJ whole genome shotgun (WGS) entry which is preliminary data.</text>
</comment>
<accession>A0AAX0I2B0</accession>
<proteinExistence type="predicted"/>
<evidence type="ECO:0000313" key="1">
    <source>
        <dbReference type="EMBL" id="OEY90991.1"/>
    </source>
</evidence>
<dbReference type="RefSeq" id="WP_016849020.1">
    <property type="nucleotide sequence ID" value="NZ_CP026334.1"/>
</dbReference>
<organism evidence="1 2">
    <name type="scientific">Xanthomonas campestris pv. glycines</name>
    <dbReference type="NCBI Taxonomy" id="473421"/>
    <lineage>
        <taxon>Bacteria</taxon>
        <taxon>Pseudomonadati</taxon>
        <taxon>Pseudomonadota</taxon>
        <taxon>Gammaproteobacteria</taxon>
        <taxon>Lysobacterales</taxon>
        <taxon>Lysobacteraceae</taxon>
        <taxon>Xanthomonas</taxon>
    </lineage>
</organism>
<protein>
    <submittedName>
        <fullName evidence="1">Uncharacterized protein</fullName>
    </submittedName>
</protein>
<dbReference type="AlphaFoldDB" id="A0AAX0I2B0"/>
<dbReference type="EMBL" id="MKCQ01000003">
    <property type="protein sequence ID" value="OEY90991.1"/>
    <property type="molecule type" value="Genomic_DNA"/>
</dbReference>
<evidence type="ECO:0000313" key="2">
    <source>
        <dbReference type="Proteomes" id="UP000175852"/>
    </source>
</evidence>
<name>A0AAX0I2B0_XANCG</name>
<dbReference type="Proteomes" id="UP000175852">
    <property type="component" value="Unassembled WGS sequence"/>
</dbReference>
<gene>
    <name evidence="1" type="ORF">BIY41_10570</name>
</gene>